<keyword evidence="2" id="KW-1185">Reference proteome</keyword>
<gene>
    <name evidence="1" type="ORF">GGI18_001130</name>
</gene>
<evidence type="ECO:0000313" key="2">
    <source>
        <dbReference type="Proteomes" id="UP001140066"/>
    </source>
</evidence>
<comment type="caution">
    <text evidence="1">The sequence shown here is derived from an EMBL/GenBank/DDBJ whole genome shotgun (WGS) entry which is preliminary data.</text>
</comment>
<dbReference type="Proteomes" id="UP001140066">
    <property type="component" value="Unassembled WGS sequence"/>
</dbReference>
<evidence type="ECO:0000313" key="1">
    <source>
        <dbReference type="EMBL" id="KAJ2791447.1"/>
    </source>
</evidence>
<accession>A0ACC1KLF3</accession>
<proteinExistence type="predicted"/>
<feature type="non-terminal residue" evidence="1">
    <location>
        <position position="340"/>
    </location>
</feature>
<sequence>MGVPLHELRDEKEVVAAVAGAMVAYATIFRCTGILHRDISLGNVLAVRQPDGSVHGMLIDFDHSALLDEERNVKKPGHVGTLPCMSTANLEGLDVSRTTLDDWEAALALLLCLAARPSRRDELCARLASVGSNGVAEFRREMFASRKSLEVTITDFIDPDCVHALRLIRALYVALFTHPSCAGTARRMLRGNRLVDPIVRRVQFAPEVHGRCLAVITGFLAQSRSGSLESLMALPKSTFVSFSSAGSGSTATLQPPPMAPVVCPLPVHPLLPVPLLPDLCGLGALRMKRKAHENVEASPRVKRRKMTHDDVGFAPANFAPPPAPDASAEDSSTVVGDTHS</sequence>
<name>A0ACC1KLF3_9FUNG</name>
<organism evidence="1 2">
    <name type="scientific">Coemansia linderi</name>
    <dbReference type="NCBI Taxonomy" id="2663919"/>
    <lineage>
        <taxon>Eukaryota</taxon>
        <taxon>Fungi</taxon>
        <taxon>Fungi incertae sedis</taxon>
        <taxon>Zoopagomycota</taxon>
        <taxon>Kickxellomycotina</taxon>
        <taxon>Kickxellomycetes</taxon>
        <taxon>Kickxellales</taxon>
        <taxon>Kickxellaceae</taxon>
        <taxon>Coemansia</taxon>
    </lineage>
</organism>
<dbReference type="EMBL" id="JANBUK010000146">
    <property type="protein sequence ID" value="KAJ2791447.1"/>
    <property type="molecule type" value="Genomic_DNA"/>
</dbReference>
<reference evidence="1" key="1">
    <citation type="submission" date="2022-07" db="EMBL/GenBank/DDBJ databases">
        <title>Phylogenomic reconstructions and comparative analyses of Kickxellomycotina fungi.</title>
        <authorList>
            <person name="Reynolds N.K."/>
            <person name="Stajich J.E."/>
            <person name="Barry K."/>
            <person name="Grigoriev I.V."/>
            <person name="Crous P."/>
            <person name="Smith M.E."/>
        </authorList>
    </citation>
    <scope>NUCLEOTIDE SEQUENCE</scope>
    <source>
        <strain evidence="1">BCRC 34191</strain>
    </source>
</reference>
<protein>
    <submittedName>
        <fullName evidence="1">Uncharacterized protein</fullName>
    </submittedName>
</protein>